<evidence type="ECO:0000313" key="3">
    <source>
        <dbReference type="Proteomes" id="UP001168877"/>
    </source>
</evidence>
<accession>A0AA39SKG4</accession>
<reference evidence="2" key="1">
    <citation type="journal article" date="2022" name="Plant J.">
        <title>Strategies of tolerance reflected in two North American maple genomes.</title>
        <authorList>
            <person name="McEvoy S.L."/>
            <person name="Sezen U.U."/>
            <person name="Trouern-Trend A."/>
            <person name="McMahon S.M."/>
            <person name="Schaberg P.G."/>
            <person name="Yang J."/>
            <person name="Wegrzyn J.L."/>
            <person name="Swenson N.G."/>
        </authorList>
    </citation>
    <scope>NUCLEOTIDE SEQUENCE</scope>
    <source>
        <strain evidence="2">NS2018</strain>
    </source>
</reference>
<evidence type="ECO:0000259" key="1">
    <source>
        <dbReference type="Pfam" id="PF07727"/>
    </source>
</evidence>
<dbReference type="SUPFAM" id="SSF56672">
    <property type="entry name" value="DNA/RNA polymerases"/>
    <property type="match status" value="1"/>
</dbReference>
<dbReference type="AlphaFoldDB" id="A0AA39SKG4"/>
<dbReference type="PANTHER" id="PTHR43383:SF2">
    <property type="entry name" value="AMIDOHYDROLASE 2 FAMILY PROTEIN"/>
    <property type="match status" value="1"/>
</dbReference>
<feature type="domain" description="Reverse transcriptase Ty1/copia-type" evidence="1">
    <location>
        <begin position="61"/>
        <end position="241"/>
    </location>
</feature>
<reference evidence="2" key="2">
    <citation type="submission" date="2023-06" db="EMBL/GenBank/DDBJ databases">
        <authorList>
            <person name="Swenson N.G."/>
            <person name="Wegrzyn J.L."/>
            <person name="Mcevoy S.L."/>
        </authorList>
    </citation>
    <scope>NUCLEOTIDE SEQUENCE</scope>
    <source>
        <strain evidence="2">NS2018</strain>
        <tissue evidence="2">Leaf</tissue>
    </source>
</reference>
<keyword evidence="3" id="KW-1185">Reference proteome</keyword>
<name>A0AA39SKG4_ACESA</name>
<gene>
    <name evidence="2" type="ORF">LWI29_028922</name>
</gene>
<sequence length="254" mass="29429">MESSIVIIDDTRLKTNDHEEEVAIDDDSPLEMVVETPIIRMSNLDEEDTQPLNRLNQFERNEVWAIVPRPKTTNVIGTKWIYKNKSDEDGNIVRNKATLVAQGYSQIEGIDFEETFAPVARLESIRLLLSISYLHKFKLHQMDVKSAFLNGFLQEEVFVEQLKGFVDAHHPNHVYCLKKTLYGLKQASKAWYERLTQFLFDNNYSRGSVDKTLFIKKDNDELFIAQIYVDDIVFGSTNNTRSNNLLMLCLMSLR</sequence>
<dbReference type="Proteomes" id="UP001168877">
    <property type="component" value="Unassembled WGS sequence"/>
</dbReference>
<comment type="caution">
    <text evidence="2">The sequence shown here is derived from an EMBL/GenBank/DDBJ whole genome shotgun (WGS) entry which is preliminary data.</text>
</comment>
<organism evidence="2 3">
    <name type="scientific">Acer saccharum</name>
    <name type="common">Sugar maple</name>
    <dbReference type="NCBI Taxonomy" id="4024"/>
    <lineage>
        <taxon>Eukaryota</taxon>
        <taxon>Viridiplantae</taxon>
        <taxon>Streptophyta</taxon>
        <taxon>Embryophyta</taxon>
        <taxon>Tracheophyta</taxon>
        <taxon>Spermatophyta</taxon>
        <taxon>Magnoliopsida</taxon>
        <taxon>eudicotyledons</taxon>
        <taxon>Gunneridae</taxon>
        <taxon>Pentapetalae</taxon>
        <taxon>rosids</taxon>
        <taxon>malvids</taxon>
        <taxon>Sapindales</taxon>
        <taxon>Sapindaceae</taxon>
        <taxon>Hippocastanoideae</taxon>
        <taxon>Acereae</taxon>
        <taxon>Acer</taxon>
    </lineage>
</organism>
<dbReference type="InterPro" id="IPR043502">
    <property type="entry name" value="DNA/RNA_pol_sf"/>
</dbReference>
<evidence type="ECO:0000313" key="2">
    <source>
        <dbReference type="EMBL" id="KAK0590564.1"/>
    </source>
</evidence>
<dbReference type="Pfam" id="PF07727">
    <property type="entry name" value="RVT_2"/>
    <property type="match status" value="1"/>
</dbReference>
<proteinExistence type="predicted"/>
<dbReference type="EMBL" id="JAUESC010000381">
    <property type="protein sequence ID" value="KAK0590564.1"/>
    <property type="molecule type" value="Genomic_DNA"/>
</dbReference>
<dbReference type="PANTHER" id="PTHR43383">
    <property type="entry name" value="NODULIN 6"/>
    <property type="match status" value="1"/>
</dbReference>
<dbReference type="InterPro" id="IPR013103">
    <property type="entry name" value="RVT_2"/>
</dbReference>
<protein>
    <recommendedName>
        <fullName evidence="1">Reverse transcriptase Ty1/copia-type domain-containing protein</fullName>
    </recommendedName>
</protein>